<feature type="domain" description="Fe/B12 periplasmic-binding" evidence="6">
    <location>
        <begin position="64"/>
        <end position="315"/>
    </location>
</feature>
<keyword evidence="3" id="KW-0813">Transport</keyword>
<protein>
    <submittedName>
        <fullName evidence="7">ABC transporter substrate-binding protein</fullName>
    </submittedName>
</protein>
<evidence type="ECO:0000313" key="7">
    <source>
        <dbReference type="EMBL" id="QGG49625.1"/>
    </source>
</evidence>
<dbReference type="InterPro" id="IPR002491">
    <property type="entry name" value="ABC_transptr_periplasmic_BD"/>
</dbReference>
<dbReference type="InterPro" id="IPR051313">
    <property type="entry name" value="Bact_iron-sidero_bind"/>
</dbReference>
<dbReference type="SUPFAM" id="SSF53807">
    <property type="entry name" value="Helical backbone' metal receptor"/>
    <property type="match status" value="1"/>
</dbReference>
<name>A0ABX6D4C5_9BACI</name>
<sequence length="315" mass="35407">MCRLKNYKYIFAFLCLLLMVTGCAKKTTEVDRKGASNSTVEQTQYPKIIHHLEGSTTIDKKPERIATPYISFVDYLAVLNVFPIAGQGIGTIQRNFPYLNELIKNHTIIDLGQEVDIEKVLAVKPDLIIAADDMSDKYEQLSKIAPTVILPQAGDWRETLMQMGEIVGAEEKVRKVLVDFDEKSARYKQELSKHSNETVLFTMYQGKENFVTWDIERFEPFYNGLGLKPVPEAEKGGTISLEGLGKLNPDHIFVVNNWQTPIAGGVEKDLKHSAVWSSLNAVKNKQVYYLDDPSLPGPLALAKIKGIKDIYNALK</sequence>
<evidence type="ECO:0000256" key="5">
    <source>
        <dbReference type="SAM" id="SignalP"/>
    </source>
</evidence>
<comment type="similarity">
    <text evidence="2">Belongs to the bacterial solute-binding protein 8 family.</text>
</comment>
<evidence type="ECO:0000313" key="8">
    <source>
        <dbReference type="Proteomes" id="UP000373269"/>
    </source>
</evidence>
<evidence type="ECO:0000256" key="2">
    <source>
        <dbReference type="ARBA" id="ARBA00008814"/>
    </source>
</evidence>
<feature type="signal peptide" evidence="5">
    <location>
        <begin position="1"/>
        <end position="24"/>
    </location>
</feature>
<dbReference type="PROSITE" id="PS51257">
    <property type="entry name" value="PROKAR_LIPOPROTEIN"/>
    <property type="match status" value="1"/>
</dbReference>
<dbReference type="PROSITE" id="PS50983">
    <property type="entry name" value="FE_B12_PBP"/>
    <property type="match status" value="1"/>
</dbReference>
<evidence type="ECO:0000256" key="3">
    <source>
        <dbReference type="ARBA" id="ARBA00022448"/>
    </source>
</evidence>
<evidence type="ECO:0000256" key="1">
    <source>
        <dbReference type="ARBA" id="ARBA00004193"/>
    </source>
</evidence>
<dbReference type="PANTHER" id="PTHR30532:SF24">
    <property type="entry name" value="FERRIC ENTEROBACTIN-BINDING PERIPLASMIC PROTEIN FEPB"/>
    <property type="match status" value="1"/>
</dbReference>
<accession>A0ABX6D4C5</accession>
<dbReference type="Gene3D" id="3.40.50.1980">
    <property type="entry name" value="Nitrogenase molybdenum iron protein domain"/>
    <property type="match status" value="2"/>
</dbReference>
<keyword evidence="8" id="KW-1185">Reference proteome</keyword>
<keyword evidence="4 5" id="KW-0732">Signal</keyword>
<proteinExistence type="inferred from homology"/>
<dbReference type="EMBL" id="CP045835">
    <property type="protein sequence ID" value="QGG49625.1"/>
    <property type="molecule type" value="Genomic_DNA"/>
</dbReference>
<feature type="chain" id="PRO_5046797860" evidence="5">
    <location>
        <begin position="25"/>
        <end position="315"/>
    </location>
</feature>
<reference evidence="7 8" key="1">
    <citation type="submission" date="2019-11" db="EMBL/GenBank/DDBJ databases">
        <title>Whole Genome Sequencing and Comparative Genomic Analyses of Lysinibacillus pakistanensis LZH-9, a Halotolerant Strain with Excellent COD Removal Capability.</title>
        <authorList>
            <person name="Zhou H."/>
        </authorList>
    </citation>
    <scope>NUCLEOTIDE SEQUENCE [LARGE SCALE GENOMIC DNA]</scope>
    <source>
        <strain evidence="7 8">LZH-9</strain>
    </source>
</reference>
<dbReference type="Proteomes" id="UP000373269">
    <property type="component" value="Chromosome"/>
</dbReference>
<evidence type="ECO:0000256" key="4">
    <source>
        <dbReference type="ARBA" id="ARBA00022729"/>
    </source>
</evidence>
<dbReference type="CDD" id="cd01146">
    <property type="entry name" value="FhuD"/>
    <property type="match status" value="1"/>
</dbReference>
<dbReference type="Pfam" id="PF01497">
    <property type="entry name" value="Peripla_BP_2"/>
    <property type="match status" value="1"/>
</dbReference>
<comment type="subcellular location">
    <subcellularLocation>
        <location evidence="1">Cell membrane</location>
        <topology evidence="1">Lipid-anchor</topology>
    </subcellularLocation>
</comment>
<evidence type="ECO:0000259" key="6">
    <source>
        <dbReference type="PROSITE" id="PS50983"/>
    </source>
</evidence>
<organism evidence="7 8">
    <name type="scientific">Lysinibacillus pakistanensis</name>
    <dbReference type="NCBI Taxonomy" id="759811"/>
    <lineage>
        <taxon>Bacteria</taxon>
        <taxon>Bacillati</taxon>
        <taxon>Bacillota</taxon>
        <taxon>Bacilli</taxon>
        <taxon>Bacillales</taxon>
        <taxon>Bacillaceae</taxon>
        <taxon>Lysinibacillus</taxon>
    </lineage>
</organism>
<dbReference type="PANTHER" id="PTHR30532">
    <property type="entry name" value="IRON III DICITRATE-BINDING PERIPLASMIC PROTEIN"/>
    <property type="match status" value="1"/>
</dbReference>
<gene>
    <name evidence="7" type="ORF">GDS87_01125</name>
</gene>